<protein>
    <submittedName>
        <fullName evidence="2">Cobalamin biosynthesis protein CobN</fullName>
    </submittedName>
</protein>
<accession>A0A7V2WSG5</accession>
<dbReference type="PANTHER" id="PTHR44119">
    <property type="entry name" value="MAGNESIUM-CHELATASE SUBUNIT CHLH, CHLOROPLASTIC"/>
    <property type="match status" value="1"/>
</dbReference>
<feature type="non-terminal residue" evidence="2">
    <location>
        <position position="231"/>
    </location>
</feature>
<dbReference type="Proteomes" id="UP000885797">
    <property type="component" value="Unassembled WGS sequence"/>
</dbReference>
<dbReference type="InterPro" id="IPR003672">
    <property type="entry name" value="CobN/Mg_chltase"/>
</dbReference>
<dbReference type="Pfam" id="PF02514">
    <property type="entry name" value="CobN-Mg_chel"/>
    <property type="match status" value="1"/>
</dbReference>
<organism evidence="2">
    <name type="scientific">Dissulfuribacter thermophilus</name>
    <dbReference type="NCBI Taxonomy" id="1156395"/>
    <lineage>
        <taxon>Bacteria</taxon>
        <taxon>Pseudomonadati</taxon>
        <taxon>Thermodesulfobacteriota</taxon>
        <taxon>Dissulfuribacteria</taxon>
        <taxon>Dissulfuribacterales</taxon>
        <taxon>Dissulfuribacteraceae</taxon>
        <taxon>Dissulfuribacter</taxon>
    </lineage>
</organism>
<feature type="domain" description="CobN/magnesium chelatase" evidence="1">
    <location>
        <begin position="125"/>
        <end position="228"/>
    </location>
</feature>
<proteinExistence type="predicted"/>
<comment type="caution">
    <text evidence="2">The sequence shown here is derived from an EMBL/GenBank/DDBJ whole genome shotgun (WGS) entry which is preliminary data.</text>
</comment>
<name>A0A7V2WSG5_9BACT</name>
<sequence length="231" mass="26082">MKEFSIYYFTSSGMELTSLGRAVRTLAERGLKIKVRAKTSSELSKKSVIKEEIERAKGFDAIILNLHGGKSSCPIFQGLIDAIDSLQGETRPYLHIDPTPGDEDSLDAAKAHSPRYGTKEWLVIHKYLLYGGSKNLKNLLLYLKALKTGEEGSIPPPEAVPTEGIYHPDFDHSPTLQEYIAKKVDPKAPTIGLWFYQTYWLNDNLWFIDAIIREVESRGANVIPVFHQRFK</sequence>
<evidence type="ECO:0000313" key="2">
    <source>
        <dbReference type="EMBL" id="HFC46619.1"/>
    </source>
</evidence>
<evidence type="ECO:0000259" key="1">
    <source>
        <dbReference type="Pfam" id="PF02514"/>
    </source>
</evidence>
<dbReference type="AlphaFoldDB" id="A0A7V2WSG5"/>
<dbReference type="PANTHER" id="PTHR44119:SF7">
    <property type="entry name" value="MAGNESIUM CHELATASE SUBUNIT"/>
    <property type="match status" value="1"/>
</dbReference>
<reference evidence="2" key="1">
    <citation type="journal article" date="2020" name="mSystems">
        <title>Genome- and Community-Level Interaction Insights into Carbon Utilization and Element Cycling Functions of Hydrothermarchaeota in Hydrothermal Sediment.</title>
        <authorList>
            <person name="Zhou Z."/>
            <person name="Liu Y."/>
            <person name="Xu W."/>
            <person name="Pan J."/>
            <person name="Luo Z.H."/>
            <person name="Li M."/>
        </authorList>
    </citation>
    <scope>NUCLEOTIDE SEQUENCE [LARGE SCALE GENOMIC DNA]</scope>
    <source>
        <strain evidence="2">HyVt-503</strain>
    </source>
</reference>
<gene>
    <name evidence="2" type="ORF">ENJ63_01920</name>
</gene>
<dbReference type="EMBL" id="DRND01000161">
    <property type="protein sequence ID" value="HFC46619.1"/>
    <property type="molecule type" value="Genomic_DNA"/>
</dbReference>